<evidence type="ECO:0000256" key="1">
    <source>
        <dbReference type="ARBA" id="ARBA00000085"/>
    </source>
</evidence>
<gene>
    <name evidence="10" type="ORF">K0625_03420</name>
</gene>
<keyword evidence="6 10" id="KW-0418">Kinase</keyword>
<dbReference type="EC" id="2.7.13.3" evidence="2"/>
<comment type="catalytic activity">
    <reaction evidence="1">
        <text>ATP + protein L-histidine = ADP + protein N-phospho-L-histidine.</text>
        <dbReference type="EC" id="2.7.13.3"/>
    </reaction>
</comment>
<dbReference type="Proteomes" id="UP001195963">
    <property type="component" value="Unassembled WGS sequence"/>
</dbReference>
<keyword evidence="4" id="KW-0808">Transferase</keyword>
<keyword evidence="7 8" id="KW-1133">Transmembrane helix</keyword>
<accession>A0ABS7DZ42</accession>
<protein>
    <recommendedName>
        <fullName evidence="2">histidine kinase</fullName>
        <ecNumber evidence="2">2.7.13.3</ecNumber>
    </recommendedName>
</protein>
<evidence type="ECO:0000259" key="9">
    <source>
        <dbReference type="PROSITE" id="PS50109"/>
    </source>
</evidence>
<dbReference type="SMART" id="SM00387">
    <property type="entry name" value="HATPase_c"/>
    <property type="match status" value="1"/>
</dbReference>
<organism evidence="10 11">
    <name type="scientific">Shewanella nanhaiensis</name>
    <dbReference type="NCBI Taxonomy" id="2864872"/>
    <lineage>
        <taxon>Bacteria</taxon>
        <taxon>Pseudomonadati</taxon>
        <taxon>Pseudomonadota</taxon>
        <taxon>Gammaproteobacteria</taxon>
        <taxon>Alteromonadales</taxon>
        <taxon>Shewanellaceae</taxon>
        <taxon>Shewanella</taxon>
    </lineage>
</organism>
<dbReference type="InterPro" id="IPR050428">
    <property type="entry name" value="TCS_sensor_his_kinase"/>
</dbReference>
<comment type="caution">
    <text evidence="10">The sequence shown here is derived from an EMBL/GenBank/DDBJ whole genome shotgun (WGS) entry which is preliminary data.</text>
</comment>
<dbReference type="InterPro" id="IPR003661">
    <property type="entry name" value="HisK_dim/P_dom"/>
</dbReference>
<keyword evidence="11" id="KW-1185">Reference proteome</keyword>
<evidence type="ECO:0000256" key="8">
    <source>
        <dbReference type="SAM" id="Phobius"/>
    </source>
</evidence>
<dbReference type="Gene3D" id="1.10.287.130">
    <property type="match status" value="1"/>
</dbReference>
<evidence type="ECO:0000313" key="11">
    <source>
        <dbReference type="Proteomes" id="UP001195963"/>
    </source>
</evidence>
<feature type="transmembrane region" description="Helical" evidence="8">
    <location>
        <begin position="20"/>
        <end position="44"/>
    </location>
</feature>
<evidence type="ECO:0000256" key="2">
    <source>
        <dbReference type="ARBA" id="ARBA00012438"/>
    </source>
</evidence>
<dbReference type="InterPro" id="IPR003594">
    <property type="entry name" value="HATPase_dom"/>
</dbReference>
<keyword evidence="5 8" id="KW-0812">Transmembrane</keyword>
<dbReference type="PANTHER" id="PTHR45436">
    <property type="entry name" value="SENSOR HISTIDINE KINASE YKOH"/>
    <property type="match status" value="1"/>
</dbReference>
<dbReference type="PROSITE" id="PS50109">
    <property type="entry name" value="HIS_KIN"/>
    <property type="match status" value="1"/>
</dbReference>
<reference evidence="10 11" key="1">
    <citation type="submission" date="2021-07" db="EMBL/GenBank/DDBJ databases">
        <title>Shewanella sp. nov, isolated from SCS.</title>
        <authorList>
            <person name="Cao W.R."/>
        </authorList>
    </citation>
    <scope>NUCLEOTIDE SEQUENCE [LARGE SCALE GENOMIC DNA]</scope>
    <source>
        <strain evidence="10 11">NR704-98</strain>
    </source>
</reference>
<evidence type="ECO:0000256" key="6">
    <source>
        <dbReference type="ARBA" id="ARBA00022777"/>
    </source>
</evidence>
<dbReference type="InterPro" id="IPR036890">
    <property type="entry name" value="HATPase_C_sf"/>
</dbReference>
<keyword evidence="8" id="KW-0472">Membrane</keyword>
<dbReference type="Pfam" id="PF00512">
    <property type="entry name" value="HisKA"/>
    <property type="match status" value="1"/>
</dbReference>
<dbReference type="GO" id="GO:0016301">
    <property type="term" value="F:kinase activity"/>
    <property type="evidence" value="ECO:0007669"/>
    <property type="project" value="UniProtKB-KW"/>
</dbReference>
<evidence type="ECO:0000256" key="4">
    <source>
        <dbReference type="ARBA" id="ARBA00022679"/>
    </source>
</evidence>
<dbReference type="PANTHER" id="PTHR45436:SF16">
    <property type="entry name" value="HISTIDINE KINASE"/>
    <property type="match status" value="1"/>
</dbReference>
<dbReference type="EMBL" id="JAHZST010000002">
    <property type="protein sequence ID" value="MBW8182703.1"/>
    <property type="molecule type" value="Genomic_DNA"/>
</dbReference>
<evidence type="ECO:0000313" key="10">
    <source>
        <dbReference type="EMBL" id="MBW8182703.1"/>
    </source>
</evidence>
<dbReference type="CDD" id="cd00082">
    <property type="entry name" value="HisKA"/>
    <property type="match status" value="1"/>
</dbReference>
<dbReference type="SMART" id="SM00388">
    <property type="entry name" value="HisKA"/>
    <property type="match status" value="1"/>
</dbReference>
<feature type="domain" description="Histidine kinase" evidence="9">
    <location>
        <begin position="231"/>
        <end position="422"/>
    </location>
</feature>
<dbReference type="InterPro" id="IPR036097">
    <property type="entry name" value="HisK_dim/P_sf"/>
</dbReference>
<evidence type="ECO:0000256" key="7">
    <source>
        <dbReference type="ARBA" id="ARBA00022989"/>
    </source>
</evidence>
<dbReference type="SUPFAM" id="SSF47384">
    <property type="entry name" value="Homodimeric domain of signal transducing histidine kinase"/>
    <property type="match status" value="1"/>
</dbReference>
<keyword evidence="3" id="KW-0597">Phosphoprotein</keyword>
<dbReference type="InterPro" id="IPR005467">
    <property type="entry name" value="His_kinase_dom"/>
</dbReference>
<evidence type="ECO:0000256" key="5">
    <source>
        <dbReference type="ARBA" id="ARBA00022692"/>
    </source>
</evidence>
<dbReference type="Pfam" id="PF02518">
    <property type="entry name" value="HATPase_c"/>
    <property type="match status" value="1"/>
</dbReference>
<dbReference type="Gene3D" id="3.30.565.10">
    <property type="entry name" value="Histidine kinase-like ATPase, C-terminal domain"/>
    <property type="match status" value="1"/>
</dbReference>
<dbReference type="RefSeq" id="WP_220108377.1">
    <property type="nucleotide sequence ID" value="NZ_JAHZST010000002.1"/>
</dbReference>
<feature type="transmembrane region" description="Helical" evidence="8">
    <location>
        <begin position="148"/>
        <end position="167"/>
    </location>
</feature>
<proteinExistence type="predicted"/>
<sequence length="434" mass="49375">MPRAPRKKSSVNTMTSKLSIYFAFIAIVIGATLFVLSQAILYWLEDELNRRTLQQNAETAIVQFKHQASSPLIITNSTKAYNRIEDLPQKYHALTQYPLGFLDEIHDAGFEDLFFYHTEYTHDAKRYPLLLIMDAENVELSSTEWRNINLVSIIVMLVLFVLFGYAITKLARRLITPVTQLSQQLKSTDPKTHFSVPDDSATEFTELASSLNYYRSENELLIRQEQAFAKYASHELRTPLTIIQGATKLLELDGDAKFHCRQRERIAKAATDMNQTIEALLSLVKHEQSEDANYRVFERAEIEQIIEYLQPLADSKSITVKLVVNAEPKLQPSRPVMRMLLSNLLSNAINASDPGLISVEINKSEIRVLDQGSKISEQTKQEGHGLGLLIVDALCQRYNWRFSLVSREPNGSIASLNFNSHLYPNNFKMQDSAS</sequence>
<dbReference type="SUPFAM" id="SSF55874">
    <property type="entry name" value="ATPase domain of HSP90 chaperone/DNA topoisomerase II/histidine kinase"/>
    <property type="match status" value="1"/>
</dbReference>
<evidence type="ECO:0000256" key="3">
    <source>
        <dbReference type="ARBA" id="ARBA00022553"/>
    </source>
</evidence>
<name>A0ABS7DZ42_9GAMM</name>